<dbReference type="Proteomes" id="UP000698242">
    <property type="component" value="Unassembled WGS sequence"/>
</dbReference>
<name>A0A921NUC1_9RHOB</name>
<dbReference type="Gene3D" id="3.10.620.30">
    <property type="match status" value="1"/>
</dbReference>
<dbReference type="PANTHER" id="PTHR33490:SF12">
    <property type="entry name" value="BLL5557 PROTEIN"/>
    <property type="match status" value="1"/>
</dbReference>
<reference evidence="2" key="1">
    <citation type="submission" date="2013-03" db="EMBL/GenBank/DDBJ databases">
        <title>Genome Sequence of the Profundibacterium mesophilum strain KAUST100406-0324T from Red Sea, a novel genus in the family Rhodobacteraceae.</title>
        <authorList>
            <person name="Essack M."/>
            <person name="Alam I."/>
            <person name="Lafi F."/>
            <person name="Alawi W."/>
            <person name="Kamanu F."/>
            <person name="Al-Suwailem A."/>
            <person name="Lee O.O."/>
            <person name="Xu Y."/>
            <person name="Bajic V."/>
            <person name="Qian P.-Y."/>
            <person name="Archer J."/>
        </authorList>
    </citation>
    <scope>NUCLEOTIDE SEQUENCE</scope>
    <source>
        <strain evidence="2">KAUST100406-0324</strain>
    </source>
</reference>
<protein>
    <submittedName>
        <fullName evidence="2">Transglutaminase-like superfamily domain containing protein</fullName>
    </submittedName>
</protein>
<sequence length="261" mass="28981">MLLDITARLDYTLNAPSDILLQLEAAPLPDQRLIDPQIWTSPLDHFRRIPAEENIGDRVWVRGEGRFTCDYKSRVEVTREALDLAKLEQNPVHELPGDTIKYLMPSRFCPSDEFQSFVAAEFGTVSGGKRIVAIRDWIAEHFSYVPGSSNAQTSASDSFIQRQGICRDYAHVMITLARAGAIPARFASVYAPDVDPPDFHAVAEIYLGGAWHLVDATLMAKADEMAMIGVGRDAADVAFMTTFGMANFQDQSVEVRRVDDA</sequence>
<dbReference type="SMART" id="SM00460">
    <property type="entry name" value="TGc"/>
    <property type="match status" value="1"/>
</dbReference>
<dbReference type="InterPro" id="IPR038765">
    <property type="entry name" value="Papain-like_cys_pep_sf"/>
</dbReference>
<evidence type="ECO:0000313" key="3">
    <source>
        <dbReference type="Proteomes" id="UP000698242"/>
    </source>
</evidence>
<feature type="domain" description="Transglutaminase-like" evidence="1">
    <location>
        <begin position="158"/>
        <end position="218"/>
    </location>
</feature>
<dbReference type="SUPFAM" id="SSF54001">
    <property type="entry name" value="Cysteine proteinases"/>
    <property type="match status" value="1"/>
</dbReference>
<dbReference type="Gene3D" id="2.60.40.2250">
    <property type="match status" value="1"/>
</dbReference>
<comment type="caution">
    <text evidence="2">The sequence shown here is derived from an EMBL/GenBank/DDBJ whole genome shotgun (WGS) entry which is preliminary data.</text>
</comment>
<dbReference type="RefSeq" id="WP_159965562.1">
    <property type="nucleotide sequence ID" value="NZ_APKE01000023.1"/>
</dbReference>
<dbReference type="InterPro" id="IPR002931">
    <property type="entry name" value="Transglutaminase-like"/>
</dbReference>
<evidence type="ECO:0000313" key="2">
    <source>
        <dbReference type="EMBL" id="KAF0675670.1"/>
    </source>
</evidence>
<proteinExistence type="predicted"/>
<dbReference type="EMBL" id="APKE01000023">
    <property type="protein sequence ID" value="KAF0675670.1"/>
    <property type="molecule type" value="Genomic_DNA"/>
</dbReference>
<evidence type="ECO:0000259" key="1">
    <source>
        <dbReference type="SMART" id="SM00460"/>
    </source>
</evidence>
<dbReference type="Pfam" id="PF01841">
    <property type="entry name" value="Transglut_core"/>
    <property type="match status" value="1"/>
</dbReference>
<accession>A0A921NUC1</accession>
<keyword evidence="3" id="KW-1185">Reference proteome</keyword>
<dbReference type="PANTHER" id="PTHR33490">
    <property type="entry name" value="BLR5614 PROTEIN-RELATED"/>
    <property type="match status" value="1"/>
</dbReference>
<gene>
    <name evidence="2" type="ORF">PMES_02005</name>
</gene>
<organism evidence="2 3">
    <name type="scientific">Profundibacterium mesophilum KAUST100406-0324</name>
    <dbReference type="NCBI Taxonomy" id="1037889"/>
    <lineage>
        <taxon>Bacteria</taxon>
        <taxon>Pseudomonadati</taxon>
        <taxon>Pseudomonadota</taxon>
        <taxon>Alphaproteobacteria</taxon>
        <taxon>Rhodobacterales</taxon>
        <taxon>Roseobacteraceae</taxon>
        <taxon>Profundibacterium</taxon>
    </lineage>
</organism>
<dbReference type="AlphaFoldDB" id="A0A921NUC1"/>
<dbReference type="OrthoDB" id="5438043at2"/>